<keyword evidence="2" id="KW-1185">Reference proteome</keyword>
<proteinExistence type="predicted"/>
<dbReference type="EMBL" id="JAMKPW020000016">
    <property type="protein sequence ID" value="KAK8210101.1"/>
    <property type="molecule type" value="Genomic_DNA"/>
</dbReference>
<evidence type="ECO:0000313" key="1">
    <source>
        <dbReference type="EMBL" id="KAK8210101.1"/>
    </source>
</evidence>
<evidence type="ECO:0000313" key="2">
    <source>
        <dbReference type="Proteomes" id="UP001320706"/>
    </source>
</evidence>
<reference evidence="1" key="1">
    <citation type="submission" date="2024-02" db="EMBL/GenBank/DDBJ databases">
        <title>Metagenome Assembled Genome of Zalaria obscura JY119.</title>
        <authorList>
            <person name="Vighnesh L."/>
            <person name="Jagadeeshwari U."/>
            <person name="Venkata Ramana C."/>
            <person name="Sasikala C."/>
        </authorList>
    </citation>
    <scope>NUCLEOTIDE SEQUENCE</scope>
    <source>
        <strain evidence="1">JY119</strain>
    </source>
</reference>
<dbReference type="Proteomes" id="UP001320706">
    <property type="component" value="Unassembled WGS sequence"/>
</dbReference>
<organism evidence="1 2">
    <name type="scientific">Zalaria obscura</name>
    <dbReference type="NCBI Taxonomy" id="2024903"/>
    <lineage>
        <taxon>Eukaryota</taxon>
        <taxon>Fungi</taxon>
        <taxon>Dikarya</taxon>
        <taxon>Ascomycota</taxon>
        <taxon>Pezizomycotina</taxon>
        <taxon>Dothideomycetes</taxon>
        <taxon>Dothideomycetidae</taxon>
        <taxon>Dothideales</taxon>
        <taxon>Zalariaceae</taxon>
        <taxon>Zalaria</taxon>
    </lineage>
</organism>
<accession>A0ACC3SDR6</accession>
<comment type="caution">
    <text evidence="1">The sequence shown here is derived from an EMBL/GenBank/DDBJ whole genome shotgun (WGS) entry which is preliminary data.</text>
</comment>
<gene>
    <name evidence="1" type="ORF">M8818_003588</name>
</gene>
<sequence>MATQSRPRRIVGTSLKMYFDLPSTLEYVKTASSLADAAKAANIDLFIIPDFVTLLPSHDILKFASAPILLGAQDTFWEARGAYTGEVSPLTLSQAGVTIVEIGHAERRRIFHETDAEVAKKAAAIVQHGMVPLVCIGEKTHGQIASQAVGMAIEECRPQIRAALGAIPDDSEVIFAYEPVWAIGAAEPAAADHVVAVTKELRRMCEGRKGAVRILYGGSAGPGTFKNLKDGVDGLFLGRFAHDIKNLEQVIKEMSEP</sequence>
<protein>
    <submittedName>
        <fullName evidence="1">Uncharacterized protein</fullName>
    </submittedName>
</protein>
<name>A0ACC3SDR6_9PEZI</name>